<feature type="domain" description="NADP-dependent oxidoreductase" evidence="2">
    <location>
        <begin position="18"/>
        <end position="327"/>
    </location>
</feature>
<proteinExistence type="predicted"/>
<dbReference type="InterPro" id="IPR023210">
    <property type="entry name" value="NADP_OxRdtase_dom"/>
</dbReference>
<dbReference type="AlphaFoldDB" id="A0A4S4M080"/>
<dbReference type="OrthoDB" id="37537at2759"/>
<dbReference type="GO" id="GO:0016491">
    <property type="term" value="F:oxidoreductase activity"/>
    <property type="evidence" value="ECO:0007669"/>
    <property type="project" value="UniProtKB-KW"/>
</dbReference>
<protein>
    <recommendedName>
        <fullName evidence="2">NADP-dependent oxidoreductase domain-containing protein</fullName>
    </recommendedName>
</protein>
<name>A0A4S4M080_9AGAM</name>
<dbReference type="PANTHER" id="PTHR43625:SF40">
    <property type="entry name" value="ALDO-KETO REDUCTASE YAKC [NADP(+)]"/>
    <property type="match status" value="1"/>
</dbReference>
<keyword evidence="1" id="KW-0560">Oxidoreductase</keyword>
<organism evidence="3 4">
    <name type="scientific">Bondarzewia mesenterica</name>
    <dbReference type="NCBI Taxonomy" id="1095465"/>
    <lineage>
        <taxon>Eukaryota</taxon>
        <taxon>Fungi</taxon>
        <taxon>Dikarya</taxon>
        <taxon>Basidiomycota</taxon>
        <taxon>Agaricomycotina</taxon>
        <taxon>Agaricomycetes</taxon>
        <taxon>Russulales</taxon>
        <taxon>Bondarzewiaceae</taxon>
        <taxon>Bondarzewia</taxon>
    </lineage>
</organism>
<sequence>MPQKLPTRKIGATDVSAIGYGAMGIAIAYGDVGSDEERFKVLDAVYKSGCTNWDTADIYGDSEELIGKWQVSPPRHACLPFLTHICRFKRTGKRNEIFLATKFGFYPPTGKPVDGSPEYARKCFERSLQRLGTDHIDLFYLHRTEIDQQKSVAAMAEFVKAGKLKYIGLSEVSEAALRRAHAVHPISALQVEYSPFTLDIEDPKIGLLKAARELGVTIIAYSPLGRGLLTGRYRSPDDFEENDFRRTIPRFAKENFPNILKLVDDLKQIGEKHSATPAQVTLAWLLGQGEDVIPIPGTQKIKYVEENLGALKIKLTPEELKAIREAAERSDAAVESRYSSEVELLCDIVGGISSQRDLLNVRAANKVFHLLATPRAFRTVRVKNLIKSANSFKCIVTSKALMPFIKEVRFRDNYTDEDGDMIGGESTLRDVSICGGQRERRRWGTHPSYSKLDTLVLNLYPDFLEEASYEILEPSDSLKLQLAIFKALSTNSDTLSLTSLTINNLFAFHNELYDNPSFLQIFSHLSRLHVTVVSNTNTTMDGGAPFEDPFVEFWEKTIPHLILASPAASLASSLAKSLTSLTIHSDQDVGLIPRISFSELTYPVLTSLALQHILFVDNNHDISAAAATGVEDFIVRHGSTLTHLELRFCRILMLDDEGTSRRFWSQIWSRFAHDLKVLVSLHISEEMDESSRAMLHDLDRILRYVILDEGFGYVPIFKPMMDEAKDDLALQALQEVVAARRSSTSRAL</sequence>
<dbReference type="PANTHER" id="PTHR43625">
    <property type="entry name" value="AFLATOXIN B1 ALDEHYDE REDUCTASE"/>
    <property type="match status" value="1"/>
</dbReference>
<evidence type="ECO:0000256" key="1">
    <source>
        <dbReference type="ARBA" id="ARBA00023002"/>
    </source>
</evidence>
<evidence type="ECO:0000313" key="4">
    <source>
        <dbReference type="Proteomes" id="UP000310158"/>
    </source>
</evidence>
<dbReference type="Proteomes" id="UP000310158">
    <property type="component" value="Unassembled WGS sequence"/>
</dbReference>
<dbReference type="Pfam" id="PF00248">
    <property type="entry name" value="Aldo_ket_red"/>
    <property type="match status" value="1"/>
</dbReference>
<accession>A0A4S4M080</accession>
<dbReference type="SUPFAM" id="SSF51430">
    <property type="entry name" value="NAD(P)-linked oxidoreductase"/>
    <property type="match status" value="1"/>
</dbReference>
<dbReference type="InterPro" id="IPR036812">
    <property type="entry name" value="NAD(P)_OxRdtase_dom_sf"/>
</dbReference>
<reference evidence="3 4" key="1">
    <citation type="submission" date="2019-02" db="EMBL/GenBank/DDBJ databases">
        <title>Genome sequencing of the rare red list fungi Bondarzewia mesenterica.</title>
        <authorList>
            <person name="Buettner E."/>
            <person name="Kellner H."/>
        </authorList>
    </citation>
    <scope>NUCLEOTIDE SEQUENCE [LARGE SCALE GENOMIC DNA]</scope>
    <source>
        <strain evidence="3 4">DSM 108281</strain>
    </source>
</reference>
<gene>
    <name evidence="3" type="ORF">EW146_g3171</name>
</gene>
<evidence type="ECO:0000259" key="2">
    <source>
        <dbReference type="Pfam" id="PF00248"/>
    </source>
</evidence>
<keyword evidence="4" id="KW-1185">Reference proteome</keyword>
<evidence type="ECO:0000313" key="3">
    <source>
        <dbReference type="EMBL" id="THH17698.1"/>
    </source>
</evidence>
<dbReference type="EMBL" id="SGPL01000100">
    <property type="protein sequence ID" value="THH17698.1"/>
    <property type="molecule type" value="Genomic_DNA"/>
</dbReference>
<dbReference type="Gene3D" id="3.20.20.100">
    <property type="entry name" value="NADP-dependent oxidoreductase domain"/>
    <property type="match status" value="1"/>
</dbReference>
<comment type="caution">
    <text evidence="3">The sequence shown here is derived from an EMBL/GenBank/DDBJ whole genome shotgun (WGS) entry which is preliminary data.</text>
</comment>
<dbReference type="GO" id="GO:0005737">
    <property type="term" value="C:cytoplasm"/>
    <property type="evidence" value="ECO:0007669"/>
    <property type="project" value="TreeGrafter"/>
</dbReference>
<dbReference type="InterPro" id="IPR050791">
    <property type="entry name" value="Aldo-Keto_reductase"/>
</dbReference>